<dbReference type="EMBL" id="JAPDDT010000005">
    <property type="protein sequence ID" value="MCW1923533.1"/>
    <property type="molecule type" value="Genomic_DNA"/>
</dbReference>
<keyword evidence="2" id="KW-0489">Methyltransferase</keyword>
<feature type="domain" description="Methyltransferase" evidence="1">
    <location>
        <begin position="79"/>
        <end position="162"/>
    </location>
</feature>
<proteinExistence type="predicted"/>
<dbReference type="SUPFAM" id="SSF53335">
    <property type="entry name" value="S-adenosyl-L-methionine-dependent methyltransferases"/>
    <property type="match status" value="1"/>
</dbReference>
<evidence type="ECO:0000313" key="2">
    <source>
        <dbReference type="EMBL" id="MCW1923533.1"/>
    </source>
</evidence>
<dbReference type="Gene3D" id="3.40.50.150">
    <property type="entry name" value="Vaccinia Virus protein VP39"/>
    <property type="match status" value="1"/>
</dbReference>
<dbReference type="RefSeq" id="WP_264487642.1">
    <property type="nucleotide sequence ID" value="NZ_JAPDDT010000005.1"/>
</dbReference>
<protein>
    <submittedName>
        <fullName evidence="2">Class I SAM-dependent methyltransferase</fullName>
    </submittedName>
</protein>
<gene>
    <name evidence="2" type="ORF">OKA05_13295</name>
</gene>
<keyword evidence="2" id="KW-0808">Transferase</keyword>
<accession>A0ABT3GJ51</accession>
<organism evidence="2 3">
    <name type="scientific">Luteolibacter arcticus</name>
    <dbReference type="NCBI Taxonomy" id="1581411"/>
    <lineage>
        <taxon>Bacteria</taxon>
        <taxon>Pseudomonadati</taxon>
        <taxon>Verrucomicrobiota</taxon>
        <taxon>Verrucomicrobiia</taxon>
        <taxon>Verrucomicrobiales</taxon>
        <taxon>Verrucomicrobiaceae</taxon>
        <taxon>Luteolibacter</taxon>
    </lineage>
</organism>
<dbReference type="GO" id="GO:0032259">
    <property type="term" value="P:methylation"/>
    <property type="evidence" value="ECO:0007669"/>
    <property type="project" value="UniProtKB-KW"/>
</dbReference>
<comment type="caution">
    <text evidence="2">The sequence shown here is derived from an EMBL/GenBank/DDBJ whole genome shotgun (WGS) entry which is preliminary data.</text>
</comment>
<evidence type="ECO:0000313" key="3">
    <source>
        <dbReference type="Proteomes" id="UP001320876"/>
    </source>
</evidence>
<sequence>MKSLEKVVYSILGQRGTKYLRRFLLRFDSPEKAFTRIYRSGGWVNEESASGPGSTMEYTENIRRELPILLRNLGVTKMLDAPCGDYHWFKEVARDNVSYIGADIVQDLIAQNTSRYADERTRFCQMDITSDPLPEVDLWLCRDVLFHLSTDLVHRALDNFSRSKIEYLLTTTHPECQHNSDIPTGSFRELNLQLEPFGFPEPIAWIDDWIPGFPVRKLGLWKRTDLEGIINRNKSGS</sequence>
<dbReference type="InterPro" id="IPR029063">
    <property type="entry name" value="SAM-dependent_MTases_sf"/>
</dbReference>
<dbReference type="InterPro" id="IPR041698">
    <property type="entry name" value="Methyltransf_25"/>
</dbReference>
<dbReference type="Proteomes" id="UP001320876">
    <property type="component" value="Unassembled WGS sequence"/>
</dbReference>
<keyword evidence="3" id="KW-1185">Reference proteome</keyword>
<dbReference type="GO" id="GO:0008168">
    <property type="term" value="F:methyltransferase activity"/>
    <property type="evidence" value="ECO:0007669"/>
    <property type="project" value="UniProtKB-KW"/>
</dbReference>
<evidence type="ECO:0000259" key="1">
    <source>
        <dbReference type="Pfam" id="PF13649"/>
    </source>
</evidence>
<dbReference type="Pfam" id="PF13649">
    <property type="entry name" value="Methyltransf_25"/>
    <property type="match status" value="1"/>
</dbReference>
<name>A0ABT3GJ51_9BACT</name>
<reference evidence="2 3" key="1">
    <citation type="submission" date="2022-10" db="EMBL/GenBank/DDBJ databases">
        <title>Luteolibacter arcticus strain CCTCC AB 2014275, whole genome shotgun sequencing project.</title>
        <authorList>
            <person name="Zhao G."/>
            <person name="Shen L."/>
        </authorList>
    </citation>
    <scope>NUCLEOTIDE SEQUENCE [LARGE SCALE GENOMIC DNA]</scope>
    <source>
        <strain evidence="2 3">CCTCC AB 2014275</strain>
    </source>
</reference>